<organism evidence="9 10">
    <name type="scientific">Desulfurobacterium indicum</name>
    <dbReference type="NCBI Taxonomy" id="1914305"/>
    <lineage>
        <taxon>Bacteria</taxon>
        <taxon>Pseudomonadati</taxon>
        <taxon>Aquificota</taxon>
        <taxon>Aquificia</taxon>
        <taxon>Desulfurobacteriales</taxon>
        <taxon>Desulfurobacteriaceae</taxon>
        <taxon>Desulfurobacterium</taxon>
    </lineage>
</organism>
<evidence type="ECO:0000256" key="6">
    <source>
        <dbReference type="ARBA" id="ARBA00023133"/>
    </source>
</evidence>
<dbReference type="InterPro" id="IPR002937">
    <property type="entry name" value="Amino_oxidase"/>
</dbReference>
<dbReference type="GO" id="GO:0005737">
    <property type="term" value="C:cytoplasm"/>
    <property type="evidence" value="ECO:0007669"/>
    <property type="project" value="UniProtKB-SubCell"/>
</dbReference>
<comment type="function">
    <text evidence="7">Involved in coproporphyrin-dependent heme b biosynthesis. Catalyzes the oxidation of coproporphyrinogen III to coproporphyrin III.</text>
</comment>
<feature type="domain" description="Amine oxidase" evidence="8">
    <location>
        <begin position="11"/>
        <end position="451"/>
    </location>
</feature>
<dbReference type="Gene3D" id="3.50.50.60">
    <property type="entry name" value="FAD/NAD(P)-binding domain"/>
    <property type="match status" value="1"/>
</dbReference>
<accession>A0A1R1MNT0</accession>
<dbReference type="InterPro" id="IPR050464">
    <property type="entry name" value="Zeta_carotene_desat/Oxidored"/>
</dbReference>
<keyword evidence="5 7" id="KW-0560">Oxidoreductase</keyword>
<name>A0A1R1MNT0_9BACT</name>
<evidence type="ECO:0000313" key="9">
    <source>
        <dbReference type="EMBL" id="OMH41344.1"/>
    </source>
</evidence>
<dbReference type="Gene3D" id="1.10.3110.10">
    <property type="entry name" value="protoporphyrinogen ix oxidase, domain 3"/>
    <property type="match status" value="1"/>
</dbReference>
<evidence type="ECO:0000256" key="3">
    <source>
        <dbReference type="ARBA" id="ARBA00022827"/>
    </source>
</evidence>
<dbReference type="SUPFAM" id="SSF54373">
    <property type="entry name" value="FAD-linked reductases, C-terminal domain"/>
    <property type="match status" value="1"/>
</dbReference>
<dbReference type="Pfam" id="PF01593">
    <property type="entry name" value="Amino_oxidase"/>
    <property type="match status" value="1"/>
</dbReference>
<sequence>MEKVAVVGAGVSGLSTAFYIEKLRKDDVSVTVFEKENLPGGKMLTVLKSGFIIETGPNGFLDNKPYTLDLVKDLKIEDKVYKSSDKARKRFVFVNGKLVRLPENPIAFLSSYVMSLKGKLRLAAEYFIPPKKDDSDESLSAFVKRRIGEESLEKLIDPMAAGIFAGDPDKLSIKAAFPAVWHLEKKYGGLIKGLLAMKKEKKDATAGPGGVLTSFKGGVKDLIDALVSNIKGEIYLGANVKKLLPENGKWKIVYEKGDEIFEETFDKVVLSTPSYITAALVKKFDKKLAEKLYEIEYSPIAVVAFGFIKRGLGHDLDGFGFLVPRSEGRKILGALWDSSVFPNRAPEGKALIRAMVGGARQPHLALAGEDEIARIAYKDIKRIMKIRHKPIMTAVFKHPKGIPHYTVGHVEKVNEIFKLASNHSGLFLNSNAYRGVGVNDCVYNSLKTAEMVTSE</sequence>
<keyword evidence="2 7" id="KW-0285">Flavoprotein</keyword>
<comment type="similarity">
    <text evidence="7">Belongs to the protoporphyrinogen/coproporphyrinogen oxidase family. Coproporphyrinogen III oxidase subfamily.</text>
</comment>
<dbReference type="STRING" id="1914305.BLW93_00200"/>
<dbReference type="UniPathway" id="UPA00252"/>
<dbReference type="NCBIfam" id="TIGR00562">
    <property type="entry name" value="proto_IX_ox"/>
    <property type="match status" value="1"/>
</dbReference>
<dbReference type="FunFam" id="1.10.3110.10:FF:000002">
    <property type="entry name" value="Protoporphyrinogen oxidase"/>
    <property type="match status" value="1"/>
</dbReference>
<keyword evidence="4" id="KW-0809">Transit peptide</keyword>
<comment type="cofactor">
    <cofactor evidence="1 7">
        <name>FAD</name>
        <dbReference type="ChEBI" id="CHEBI:57692"/>
    </cofactor>
</comment>
<comment type="catalytic activity">
    <reaction evidence="7">
        <text>coproporphyrinogen III + 3 O2 = coproporphyrin III + 3 H2O2</text>
        <dbReference type="Rhea" id="RHEA:43436"/>
        <dbReference type="ChEBI" id="CHEBI:15379"/>
        <dbReference type="ChEBI" id="CHEBI:16240"/>
        <dbReference type="ChEBI" id="CHEBI:57309"/>
        <dbReference type="ChEBI" id="CHEBI:131725"/>
        <dbReference type="EC" id="1.3.3.15"/>
    </reaction>
</comment>
<dbReference type="GO" id="GO:0006783">
    <property type="term" value="P:heme biosynthetic process"/>
    <property type="evidence" value="ECO:0007669"/>
    <property type="project" value="UniProtKB-UniRule"/>
</dbReference>
<comment type="caution">
    <text evidence="9">The sequence shown here is derived from an EMBL/GenBank/DDBJ whole genome shotgun (WGS) entry which is preliminary data.</text>
</comment>
<dbReference type="OrthoDB" id="9805195at2"/>
<evidence type="ECO:0000256" key="7">
    <source>
        <dbReference type="RuleBase" id="RU364052"/>
    </source>
</evidence>
<dbReference type="AlphaFoldDB" id="A0A1R1MNT0"/>
<protein>
    <recommendedName>
        <fullName evidence="7">Coproporphyrinogen III oxidase</fullName>
        <ecNumber evidence="7">1.3.3.15</ecNumber>
    </recommendedName>
</protein>
<dbReference type="InterPro" id="IPR036188">
    <property type="entry name" value="FAD/NAD-bd_sf"/>
</dbReference>
<dbReference type="Proteomes" id="UP000187408">
    <property type="component" value="Unassembled WGS sequence"/>
</dbReference>
<keyword evidence="10" id="KW-1185">Reference proteome</keyword>
<evidence type="ECO:0000259" key="8">
    <source>
        <dbReference type="Pfam" id="PF01593"/>
    </source>
</evidence>
<dbReference type="EMBL" id="MOEN01000001">
    <property type="protein sequence ID" value="OMH41344.1"/>
    <property type="molecule type" value="Genomic_DNA"/>
</dbReference>
<evidence type="ECO:0000256" key="4">
    <source>
        <dbReference type="ARBA" id="ARBA00022946"/>
    </source>
</evidence>
<evidence type="ECO:0000313" key="10">
    <source>
        <dbReference type="Proteomes" id="UP000187408"/>
    </source>
</evidence>
<dbReference type="EC" id="1.3.3.15" evidence="7"/>
<dbReference type="PANTHER" id="PTHR42923">
    <property type="entry name" value="PROTOPORPHYRINOGEN OXIDASE"/>
    <property type="match status" value="1"/>
</dbReference>
<reference evidence="9 10" key="1">
    <citation type="submission" date="2016-10" db="EMBL/GenBank/DDBJ databases">
        <title>Genome sequence of a sulfur-reducing bacterium Desulfurobacterium indicum K6013.</title>
        <authorList>
            <person name="Cao J."/>
            <person name="Shao Z."/>
            <person name="Alain K."/>
            <person name="Jebbar M."/>
        </authorList>
    </citation>
    <scope>NUCLEOTIDE SEQUENCE [LARGE SCALE GENOMIC DNA]</scope>
    <source>
        <strain evidence="9 10">K6013</strain>
    </source>
</reference>
<comment type="pathway">
    <text evidence="7">Porphyrin-containing compound metabolism; protoheme biosynthesis.</text>
</comment>
<dbReference type="RefSeq" id="WP_076712093.1">
    <property type="nucleotide sequence ID" value="NZ_MOEN01000001.1"/>
</dbReference>
<dbReference type="GO" id="GO:0004729">
    <property type="term" value="F:oxygen-dependent protoporphyrinogen oxidase activity"/>
    <property type="evidence" value="ECO:0007669"/>
    <property type="project" value="UniProtKB-UniRule"/>
</dbReference>
<comment type="subcellular location">
    <subcellularLocation>
        <location evidence="7">Cytoplasm</location>
    </subcellularLocation>
</comment>
<dbReference type="InterPro" id="IPR004572">
    <property type="entry name" value="Protoporphyrinogen_oxidase"/>
</dbReference>
<dbReference type="PRINTS" id="PR00419">
    <property type="entry name" value="ADXRDTASE"/>
</dbReference>
<keyword evidence="6 7" id="KW-0350">Heme biosynthesis</keyword>
<evidence type="ECO:0000256" key="1">
    <source>
        <dbReference type="ARBA" id="ARBA00001974"/>
    </source>
</evidence>
<dbReference type="PANTHER" id="PTHR42923:SF3">
    <property type="entry name" value="PROTOPORPHYRINOGEN OXIDASE"/>
    <property type="match status" value="1"/>
</dbReference>
<evidence type="ECO:0000256" key="2">
    <source>
        <dbReference type="ARBA" id="ARBA00022630"/>
    </source>
</evidence>
<dbReference type="SUPFAM" id="SSF51905">
    <property type="entry name" value="FAD/NAD(P)-binding domain"/>
    <property type="match status" value="1"/>
</dbReference>
<evidence type="ECO:0000256" key="5">
    <source>
        <dbReference type="ARBA" id="ARBA00023002"/>
    </source>
</evidence>
<keyword evidence="7" id="KW-0963">Cytoplasm</keyword>
<gene>
    <name evidence="9" type="ORF">BLW93_00200</name>
</gene>
<proteinExistence type="inferred from homology"/>
<dbReference type="Gene3D" id="3.90.660.20">
    <property type="entry name" value="Protoporphyrinogen oxidase, mitochondrial, domain 2"/>
    <property type="match status" value="1"/>
</dbReference>
<keyword evidence="3 7" id="KW-0274">FAD</keyword>